<protein>
    <submittedName>
        <fullName evidence="2">Uncharacterized protein</fullName>
    </submittedName>
</protein>
<gene>
    <name evidence="2" type="ORF">Arub01_08560</name>
</gene>
<accession>A0A9W6UUU8</accession>
<keyword evidence="3" id="KW-1185">Reference proteome</keyword>
<organism evidence="2 3">
    <name type="scientific">Actinomadura rubrobrunea</name>
    <dbReference type="NCBI Taxonomy" id="115335"/>
    <lineage>
        <taxon>Bacteria</taxon>
        <taxon>Bacillati</taxon>
        <taxon>Actinomycetota</taxon>
        <taxon>Actinomycetes</taxon>
        <taxon>Streptosporangiales</taxon>
        <taxon>Thermomonosporaceae</taxon>
        <taxon>Actinomadura</taxon>
    </lineage>
</organism>
<evidence type="ECO:0000313" key="2">
    <source>
        <dbReference type="EMBL" id="GLW62612.1"/>
    </source>
</evidence>
<proteinExistence type="predicted"/>
<comment type="caution">
    <text evidence="2">The sequence shown here is derived from an EMBL/GenBank/DDBJ whole genome shotgun (WGS) entry which is preliminary data.</text>
</comment>
<reference evidence="2" key="1">
    <citation type="submission" date="2023-02" db="EMBL/GenBank/DDBJ databases">
        <title>Actinomadura rubrobrunea NBRC 14622.</title>
        <authorList>
            <person name="Ichikawa N."/>
            <person name="Sato H."/>
            <person name="Tonouchi N."/>
        </authorList>
    </citation>
    <scope>NUCLEOTIDE SEQUENCE</scope>
    <source>
        <strain evidence="2">NBRC 14622</strain>
    </source>
</reference>
<name>A0A9W6UUU8_9ACTN</name>
<dbReference type="Proteomes" id="UP001165124">
    <property type="component" value="Unassembled WGS sequence"/>
</dbReference>
<evidence type="ECO:0000313" key="3">
    <source>
        <dbReference type="Proteomes" id="UP001165124"/>
    </source>
</evidence>
<dbReference type="EMBL" id="BSRZ01000001">
    <property type="protein sequence ID" value="GLW62612.1"/>
    <property type="molecule type" value="Genomic_DNA"/>
</dbReference>
<sequence>MLPSVPAKGASRPVGWDACTAPLRATAGAEGRVSAAEAAVVGETRAARVVQVTRMLTRLMPGSLLPLIRGSPDPVAHVDNRRQPRAAGAARSTRAHDIP</sequence>
<feature type="region of interest" description="Disordered" evidence="1">
    <location>
        <begin position="70"/>
        <end position="99"/>
    </location>
</feature>
<evidence type="ECO:0000256" key="1">
    <source>
        <dbReference type="SAM" id="MobiDB-lite"/>
    </source>
</evidence>
<dbReference type="AlphaFoldDB" id="A0A9W6UUU8"/>